<protein>
    <submittedName>
        <fullName evidence="1">Putative ovule protein</fullName>
    </submittedName>
</protein>
<reference evidence="1" key="1">
    <citation type="submission" date="2015-12" db="EMBL/GenBank/DDBJ databases">
        <title>Gene expression during late stages of embryo sac development: a critical building block for successful pollen-pistil interactions.</title>
        <authorList>
            <person name="Liu Y."/>
            <person name="Joly V."/>
            <person name="Sabar M."/>
            <person name="Matton D.P."/>
        </authorList>
    </citation>
    <scope>NUCLEOTIDE SEQUENCE</scope>
</reference>
<dbReference type="AlphaFoldDB" id="A0A0V0HJI7"/>
<sequence>MGWRRQTGRIWKTNTSDRWQERDMKLERIIQSGRFCDRIERVGFGITAGANSRPLKKQRWQLFPRAWGQSAVAVKCLRDCI</sequence>
<evidence type="ECO:0000313" key="1">
    <source>
        <dbReference type="EMBL" id="JAP20609.1"/>
    </source>
</evidence>
<dbReference type="EMBL" id="GEDG01018654">
    <property type="protein sequence ID" value="JAP20609.1"/>
    <property type="molecule type" value="Transcribed_RNA"/>
</dbReference>
<organism evidence="1">
    <name type="scientific">Solanum chacoense</name>
    <name type="common">Chaco potato</name>
    <dbReference type="NCBI Taxonomy" id="4108"/>
    <lineage>
        <taxon>Eukaryota</taxon>
        <taxon>Viridiplantae</taxon>
        <taxon>Streptophyta</taxon>
        <taxon>Embryophyta</taxon>
        <taxon>Tracheophyta</taxon>
        <taxon>Spermatophyta</taxon>
        <taxon>Magnoliopsida</taxon>
        <taxon>eudicotyledons</taxon>
        <taxon>Gunneridae</taxon>
        <taxon>Pentapetalae</taxon>
        <taxon>asterids</taxon>
        <taxon>lamiids</taxon>
        <taxon>Solanales</taxon>
        <taxon>Solanaceae</taxon>
        <taxon>Solanoideae</taxon>
        <taxon>Solaneae</taxon>
        <taxon>Solanum</taxon>
    </lineage>
</organism>
<name>A0A0V0HJI7_SOLCH</name>
<proteinExistence type="predicted"/>
<accession>A0A0V0HJI7</accession>